<evidence type="ECO:0000313" key="4">
    <source>
        <dbReference type="Proteomes" id="UP000366945"/>
    </source>
</evidence>
<feature type="signal peptide" evidence="2">
    <location>
        <begin position="1"/>
        <end position="48"/>
    </location>
</feature>
<name>A0A5E4REV7_9BURK</name>
<gene>
    <name evidence="3" type="ORF">PPN31114_00070</name>
</gene>
<dbReference type="EMBL" id="CABPSK010000001">
    <property type="protein sequence ID" value="VVD60488.1"/>
    <property type="molecule type" value="Genomic_DNA"/>
</dbReference>
<accession>A0A5E4REV7</accession>
<dbReference type="AlphaFoldDB" id="A0A5E4REV7"/>
<keyword evidence="2" id="KW-0732">Signal</keyword>
<organism evidence="3 4">
    <name type="scientific">Pandoraea pneumonica</name>
    <dbReference type="NCBI Taxonomy" id="2508299"/>
    <lineage>
        <taxon>Bacteria</taxon>
        <taxon>Pseudomonadati</taxon>
        <taxon>Pseudomonadota</taxon>
        <taxon>Betaproteobacteria</taxon>
        <taxon>Burkholderiales</taxon>
        <taxon>Burkholderiaceae</taxon>
        <taxon>Pandoraea</taxon>
    </lineage>
</organism>
<evidence type="ECO:0008006" key="5">
    <source>
        <dbReference type="Google" id="ProtNLM"/>
    </source>
</evidence>
<keyword evidence="4" id="KW-1185">Reference proteome</keyword>
<evidence type="ECO:0000256" key="2">
    <source>
        <dbReference type="SAM" id="SignalP"/>
    </source>
</evidence>
<reference evidence="3 4" key="1">
    <citation type="submission" date="2019-08" db="EMBL/GenBank/DDBJ databases">
        <authorList>
            <person name="Peeters C."/>
        </authorList>
    </citation>
    <scope>NUCLEOTIDE SEQUENCE [LARGE SCALE GENOMIC DNA]</scope>
    <source>
        <strain evidence="3 4">LMG 31114</strain>
    </source>
</reference>
<evidence type="ECO:0000313" key="3">
    <source>
        <dbReference type="EMBL" id="VVD60488.1"/>
    </source>
</evidence>
<protein>
    <recommendedName>
        <fullName evidence="5">DUF4148 domain-containing protein</fullName>
    </recommendedName>
</protein>
<dbReference type="Proteomes" id="UP000366945">
    <property type="component" value="Unassembled WGS sequence"/>
</dbReference>
<evidence type="ECO:0000256" key="1">
    <source>
        <dbReference type="SAM" id="MobiDB-lite"/>
    </source>
</evidence>
<sequence length="142" mass="14876">MSKPLPQRISTQLTTQTGANMNRTNFLAVCLSTAAVCFATFFAGHASAQSYLGSGDLSSIRQTNQAAPSLHPSTGLVASAPVADAQSASAAINRVANERNGAQPGPSAQDVAATQRALDTRDLQHPRQTRTFDAIARPSRPE</sequence>
<proteinExistence type="predicted"/>
<feature type="region of interest" description="Disordered" evidence="1">
    <location>
        <begin position="97"/>
        <end position="142"/>
    </location>
</feature>
<feature type="chain" id="PRO_5022741614" description="DUF4148 domain-containing protein" evidence="2">
    <location>
        <begin position="49"/>
        <end position="142"/>
    </location>
</feature>